<reference evidence="2" key="1">
    <citation type="submission" date="2019-05" db="EMBL/GenBank/DDBJ databases">
        <title>Complete genome sequencing of Absiella argi strain JCM 30884.</title>
        <authorList>
            <person name="Sakamoto M."/>
            <person name="Murakami T."/>
            <person name="Mori H."/>
        </authorList>
    </citation>
    <scope>NUCLEOTIDE SEQUENCE [LARGE SCALE GENOMIC DNA]</scope>
    <source>
        <strain evidence="2">JCM 30884</strain>
    </source>
</reference>
<protein>
    <submittedName>
        <fullName evidence="1">Uncharacterized protein</fullName>
    </submittedName>
</protein>
<dbReference type="EMBL" id="AP019695">
    <property type="protein sequence ID" value="BBK22181.1"/>
    <property type="molecule type" value="Genomic_DNA"/>
</dbReference>
<sequence length="44" mass="5097">MQIEYEISVAVSLQWEESCKAVELHIHKVEGENFLTIQVQPLLN</sequence>
<dbReference type="Proteomes" id="UP000464754">
    <property type="component" value="Chromosome"/>
</dbReference>
<proteinExistence type="predicted"/>
<dbReference type="KEGG" id="aarg:Aargi30884_10840"/>
<dbReference type="RefSeq" id="WP_269473683.1">
    <property type="nucleotide sequence ID" value="NZ_AP019695.1"/>
</dbReference>
<evidence type="ECO:0000313" key="2">
    <source>
        <dbReference type="Proteomes" id="UP000464754"/>
    </source>
</evidence>
<name>A0A6N4THX4_9FIRM</name>
<accession>A0A6N4THX4</accession>
<keyword evidence="2" id="KW-1185">Reference proteome</keyword>
<dbReference type="AlphaFoldDB" id="A0A6N4THX4"/>
<gene>
    <name evidence="1" type="ORF">Aargi30884_10840</name>
</gene>
<evidence type="ECO:0000313" key="1">
    <source>
        <dbReference type="EMBL" id="BBK22181.1"/>
    </source>
</evidence>
<organism evidence="1 2">
    <name type="scientific">Amedibacterium intestinale</name>
    <dbReference type="NCBI Taxonomy" id="2583452"/>
    <lineage>
        <taxon>Bacteria</taxon>
        <taxon>Bacillati</taxon>
        <taxon>Bacillota</taxon>
        <taxon>Erysipelotrichia</taxon>
        <taxon>Erysipelotrichales</taxon>
        <taxon>Erysipelotrichaceae</taxon>
        <taxon>Amedibacterium</taxon>
    </lineage>
</organism>